<protein>
    <submittedName>
        <fullName evidence="1">Uncharacterized protein</fullName>
    </submittedName>
</protein>
<name>A0ACC3CJ06_PYRYE</name>
<sequence>MPPVTLCTFLAMAILRAVAALEKPANHASVGVADKPESQVPPHPVGRKGKHPKKVKTAEEKLDALSTDFKALTKEWIACKGELITVRSMLATLTGPVNVCLENGVHVLDVVRHMAERPSHVEPPVDAAAVAPPHPVERPRSVRAQARLTMRWFKSLKEAFMSRYRRDTLYGTDTKSVYRGAGDVRSLMIEVVMSHQSKTHDEAKVLLDTNVRFHS</sequence>
<gene>
    <name evidence="1" type="ORF">I4F81_012560</name>
</gene>
<evidence type="ECO:0000313" key="2">
    <source>
        <dbReference type="Proteomes" id="UP000798662"/>
    </source>
</evidence>
<reference evidence="1" key="1">
    <citation type="submission" date="2019-11" db="EMBL/GenBank/DDBJ databases">
        <title>Nori genome reveals adaptations in red seaweeds to the harsh intertidal environment.</title>
        <authorList>
            <person name="Wang D."/>
            <person name="Mao Y."/>
        </authorList>
    </citation>
    <scope>NUCLEOTIDE SEQUENCE</scope>
    <source>
        <tissue evidence="1">Gametophyte</tissue>
    </source>
</reference>
<proteinExistence type="predicted"/>
<comment type="caution">
    <text evidence="1">The sequence shown here is derived from an EMBL/GenBank/DDBJ whole genome shotgun (WGS) entry which is preliminary data.</text>
</comment>
<evidence type="ECO:0000313" key="1">
    <source>
        <dbReference type="EMBL" id="KAK1870098.1"/>
    </source>
</evidence>
<keyword evidence="2" id="KW-1185">Reference proteome</keyword>
<dbReference type="Proteomes" id="UP000798662">
    <property type="component" value="Chromosome 3"/>
</dbReference>
<organism evidence="1 2">
    <name type="scientific">Pyropia yezoensis</name>
    <name type="common">Susabi-nori</name>
    <name type="synonym">Porphyra yezoensis</name>
    <dbReference type="NCBI Taxonomy" id="2788"/>
    <lineage>
        <taxon>Eukaryota</taxon>
        <taxon>Rhodophyta</taxon>
        <taxon>Bangiophyceae</taxon>
        <taxon>Bangiales</taxon>
        <taxon>Bangiaceae</taxon>
        <taxon>Pyropia</taxon>
    </lineage>
</organism>
<dbReference type="EMBL" id="CM020620">
    <property type="protein sequence ID" value="KAK1870098.1"/>
    <property type="molecule type" value="Genomic_DNA"/>
</dbReference>
<accession>A0ACC3CJ06</accession>